<keyword evidence="2 3" id="KW-0040">ANK repeat</keyword>
<evidence type="ECO:0000256" key="4">
    <source>
        <dbReference type="SAM" id="Phobius"/>
    </source>
</evidence>
<dbReference type="Pfam" id="PF12796">
    <property type="entry name" value="Ank_2"/>
    <property type="match status" value="1"/>
</dbReference>
<dbReference type="SUPFAM" id="SSF48403">
    <property type="entry name" value="Ankyrin repeat"/>
    <property type="match status" value="1"/>
</dbReference>
<dbReference type="PANTHER" id="PTHR24126:SF14">
    <property type="entry name" value="ANK_REP_REGION DOMAIN-CONTAINING PROTEIN"/>
    <property type="match status" value="1"/>
</dbReference>
<dbReference type="SMART" id="SM00248">
    <property type="entry name" value="ANK"/>
    <property type="match status" value="4"/>
</dbReference>
<dbReference type="Proteomes" id="UP000018001">
    <property type="component" value="Unassembled WGS sequence"/>
</dbReference>
<evidence type="ECO:0000256" key="2">
    <source>
        <dbReference type="ARBA" id="ARBA00023043"/>
    </source>
</evidence>
<dbReference type="InParanoid" id="V5HYZ8"/>
<organism evidence="5 6">
    <name type="scientific">Byssochlamys spectabilis (strain No. 5 / NBRC 109023)</name>
    <name type="common">Paecilomyces variotii</name>
    <dbReference type="NCBI Taxonomy" id="1356009"/>
    <lineage>
        <taxon>Eukaryota</taxon>
        <taxon>Fungi</taxon>
        <taxon>Dikarya</taxon>
        <taxon>Ascomycota</taxon>
        <taxon>Pezizomycotina</taxon>
        <taxon>Eurotiomycetes</taxon>
        <taxon>Eurotiomycetidae</taxon>
        <taxon>Eurotiales</taxon>
        <taxon>Thermoascaceae</taxon>
        <taxon>Paecilomyces</taxon>
    </lineage>
</organism>
<name>V5HYZ8_BYSSN</name>
<dbReference type="PROSITE" id="PS50297">
    <property type="entry name" value="ANK_REP_REGION"/>
    <property type="match status" value="1"/>
</dbReference>
<evidence type="ECO:0000313" key="6">
    <source>
        <dbReference type="Proteomes" id="UP000018001"/>
    </source>
</evidence>
<feature type="transmembrane region" description="Helical" evidence="4">
    <location>
        <begin position="131"/>
        <end position="153"/>
    </location>
</feature>
<dbReference type="AlphaFoldDB" id="V5HYZ8"/>
<evidence type="ECO:0000256" key="1">
    <source>
        <dbReference type="ARBA" id="ARBA00022737"/>
    </source>
</evidence>
<dbReference type="OrthoDB" id="4519096at2759"/>
<dbReference type="PROSITE" id="PS50088">
    <property type="entry name" value="ANK_REPEAT"/>
    <property type="match status" value="1"/>
</dbReference>
<dbReference type="Gene3D" id="1.25.40.20">
    <property type="entry name" value="Ankyrin repeat-containing domain"/>
    <property type="match status" value="2"/>
</dbReference>
<evidence type="ECO:0000256" key="3">
    <source>
        <dbReference type="PROSITE-ProRule" id="PRU00023"/>
    </source>
</evidence>
<dbReference type="eggNOG" id="ENOG502RX11">
    <property type="taxonomic scope" value="Eukaryota"/>
</dbReference>
<comment type="caution">
    <text evidence="5">The sequence shown here is derived from an EMBL/GenBank/DDBJ whole genome shotgun (WGS) entry which is preliminary data.</text>
</comment>
<keyword evidence="4" id="KW-0472">Membrane</keyword>
<keyword evidence="1" id="KW-0677">Repeat</keyword>
<dbReference type="InterPro" id="IPR002110">
    <property type="entry name" value="Ankyrin_rpt"/>
</dbReference>
<dbReference type="EMBL" id="BAUL01000118">
    <property type="protein sequence ID" value="GAD95240.1"/>
    <property type="molecule type" value="Genomic_DNA"/>
</dbReference>
<proteinExistence type="predicted"/>
<keyword evidence="4" id="KW-1133">Transmembrane helix</keyword>
<accession>V5HYZ8</accession>
<dbReference type="HOGENOM" id="CLU_330667_0_0_1"/>
<dbReference type="PANTHER" id="PTHR24126">
    <property type="entry name" value="ANKYRIN REPEAT, PH AND SEC7 DOMAIN CONTAINING PROTEIN SECG-RELATED"/>
    <property type="match status" value="1"/>
</dbReference>
<feature type="repeat" description="ANK" evidence="3">
    <location>
        <begin position="410"/>
        <end position="442"/>
    </location>
</feature>
<evidence type="ECO:0000313" key="5">
    <source>
        <dbReference type="EMBL" id="GAD95240.1"/>
    </source>
</evidence>
<gene>
    <name evidence="5" type="ORF">PVAR5_3881</name>
</gene>
<reference evidence="6" key="1">
    <citation type="journal article" date="2014" name="Genome Announc.">
        <title>Draft genome sequence of the formaldehyde-resistant fungus Byssochlamys spectabilis No. 5 (anamorph Paecilomyces variotii No. 5) (NBRC109023).</title>
        <authorList>
            <person name="Oka T."/>
            <person name="Ekino K."/>
            <person name="Fukuda K."/>
            <person name="Nomura Y."/>
        </authorList>
    </citation>
    <scope>NUCLEOTIDE SEQUENCE [LARGE SCALE GENOMIC DNA]</scope>
    <source>
        <strain evidence="6">No. 5 / NBRC 109023</strain>
    </source>
</reference>
<keyword evidence="6" id="KW-1185">Reference proteome</keyword>
<sequence>MAAAFGIATGALGISSLTLQLLETTRSAHRFWKSVLEFPSESEDIFTILVGIERLLTSIDTLSSDGIEDDEIYSFLEHCKRPLQKAVEIIEQIKGKKLTEKLWNFKNFRKTISYPERLSTVKESLRETTDYLSLALMALQLYVAVLGIILSLGCPAHRSSRITRQQSTILSDLKKDVSSISERQATIHSQIRGRIDISRDLGLSFSSLDPDASQALAQAVLSVAQELVKSPPSTAIRAQSQDVHREGLSRFISHTNNETNHDMPLPAQESDFQMHMVNVSCDNNRHVHDREDNKSLEMKSRQAILFGGALSVSFYRRRHTNPANERNHGYTEVKIKISPSILTSTGFFASFRSYPTGGYNLQQSLSVIITLPWDCPLFSEVLFEFLKGDVEAVQKIFGKQPAIVNSVDEDGLSLLSRACMTGRAEIVRLLLDFGANSHLLGNDGSTPLHNTATWTWSKTRWDIVRLLISRSQLDPWAPDSLGRNFWHRFCETNQRGRTSSWKSVAESFIPILNEQDGLGRTSLYILSSNPKADLDIFEWRLKTNVNILLNPASGEFATDLPGLTCLHAAIASLQPRRYRGKLNRNGFKTGVSVMWSTSKVYREKDRRCQKRKIELLISNGADLFAVSKRYGTPTDIARLTGNFHFWMETLRDYGIQPRQVLKADKRVLRDSYYRDNTLHSAFEKKKYLRYCIAQMQHIFNLLKDFYNRCNCSVNRSAVRAALPRTVLSMWIGSYEESLLMLRRVLDSAIREGIISSDQNNVEVNFINSRTGPYSSAFANGSLFIGEYTLQYIFPIDKQALYHYLETFAVIVSGDSVVDGSIVEDWGMYSRFLETMKHVAVAYFEYESQFRLGKRDYDLTDEVVKSSETIPKVPGAWPEA</sequence>
<protein>
    <submittedName>
        <fullName evidence="5">Ankyrin repeat protein</fullName>
    </submittedName>
</protein>
<keyword evidence="4" id="KW-0812">Transmembrane</keyword>
<dbReference type="InterPro" id="IPR036770">
    <property type="entry name" value="Ankyrin_rpt-contain_sf"/>
</dbReference>